<evidence type="ECO:0000256" key="1">
    <source>
        <dbReference type="ARBA" id="ARBA00006066"/>
    </source>
</evidence>
<dbReference type="AlphaFoldDB" id="A0A814A4I6"/>
<dbReference type="InterPro" id="IPR003737">
    <property type="entry name" value="GlcNAc_PI_deacetylase-related"/>
</dbReference>
<keyword evidence="3" id="KW-0472">Membrane</keyword>
<sequence>MKIIGIIKKISRNIKYYHDKKDEEDSINLVDSSDSNDNENIRIRNRLIRRISFSFIIRFLLLIPLSIYLFIILTPIKNIQSFIPNQLEKTKNFLIIVAHPDDECLFFSPTILGLIYRQKVGHILVFSTGNSNGLGPIREIELKQSCQRLGVNLSNCISLNLTDLQDNPKDWWPKEKISEIVEKYIKKFEIDLLITFDNGGISGHLNHRSLSIGIEYYIINSNKNIINSNKTPFIYEISTVSFLFEFSSIFDIFRTIIQFLPRLIRNLFSTIFPFLFSQPNDKRILFLNSPFQYIQGLKAFHAHRSQMLWYRHIYTTFSRHMFINDLTKISHN</sequence>
<dbReference type="GO" id="GO:0006506">
    <property type="term" value="P:GPI anchor biosynthetic process"/>
    <property type="evidence" value="ECO:0007669"/>
    <property type="project" value="UniProtKB-UniPathway"/>
</dbReference>
<keyword evidence="3" id="KW-0812">Transmembrane</keyword>
<organism evidence="4 5">
    <name type="scientific">Rotaria sordida</name>
    <dbReference type="NCBI Taxonomy" id="392033"/>
    <lineage>
        <taxon>Eukaryota</taxon>
        <taxon>Metazoa</taxon>
        <taxon>Spiralia</taxon>
        <taxon>Gnathifera</taxon>
        <taxon>Rotifera</taxon>
        <taxon>Eurotatoria</taxon>
        <taxon>Bdelloidea</taxon>
        <taxon>Philodinida</taxon>
        <taxon>Philodinidae</taxon>
        <taxon>Rotaria</taxon>
    </lineage>
</organism>
<feature type="transmembrane region" description="Helical" evidence="3">
    <location>
        <begin position="51"/>
        <end position="73"/>
    </location>
</feature>
<dbReference type="Proteomes" id="UP000663864">
    <property type="component" value="Unassembled WGS sequence"/>
</dbReference>
<protein>
    <recommendedName>
        <fullName evidence="2">N-acetylglucosaminylphosphatidylinositol deacetylase</fullName>
        <ecNumber evidence="2">3.5.1.89</ecNumber>
    </recommendedName>
</protein>
<dbReference type="GO" id="GO:0000225">
    <property type="term" value="F:N-acetylglucosaminylphosphatidylinositol deacetylase activity"/>
    <property type="evidence" value="ECO:0007669"/>
    <property type="project" value="UniProtKB-EC"/>
</dbReference>
<comment type="caution">
    <text evidence="4">The sequence shown here is derived from an EMBL/GenBank/DDBJ whole genome shotgun (WGS) entry which is preliminary data.</text>
</comment>
<gene>
    <name evidence="4" type="ORF">ZHD862_LOCUS7714</name>
</gene>
<dbReference type="InterPro" id="IPR024078">
    <property type="entry name" value="LmbE-like_dom_sf"/>
</dbReference>
<evidence type="ECO:0000313" key="4">
    <source>
        <dbReference type="EMBL" id="CAF0907515.1"/>
    </source>
</evidence>
<name>A0A814A4I6_9BILA</name>
<dbReference type="SUPFAM" id="SSF102588">
    <property type="entry name" value="LmbE-like"/>
    <property type="match status" value="1"/>
</dbReference>
<proteinExistence type="inferred from homology"/>
<dbReference type="UniPathway" id="UPA00196"/>
<reference evidence="4" key="1">
    <citation type="submission" date="2021-02" db="EMBL/GenBank/DDBJ databases">
        <authorList>
            <person name="Nowell W R."/>
        </authorList>
    </citation>
    <scope>NUCLEOTIDE SEQUENCE</scope>
</reference>
<dbReference type="PANTHER" id="PTHR12993:SF11">
    <property type="entry name" value="N-ACETYLGLUCOSAMINYL-PHOSPHATIDYLINOSITOL DE-N-ACETYLASE"/>
    <property type="match status" value="1"/>
</dbReference>
<dbReference type="EC" id="3.5.1.89" evidence="2"/>
<evidence type="ECO:0000256" key="3">
    <source>
        <dbReference type="SAM" id="Phobius"/>
    </source>
</evidence>
<evidence type="ECO:0000256" key="2">
    <source>
        <dbReference type="ARBA" id="ARBA00012176"/>
    </source>
</evidence>
<keyword evidence="3" id="KW-1133">Transmembrane helix</keyword>
<evidence type="ECO:0000313" key="5">
    <source>
        <dbReference type="Proteomes" id="UP000663864"/>
    </source>
</evidence>
<dbReference type="PANTHER" id="PTHR12993">
    <property type="entry name" value="N-ACETYLGLUCOSAMINYL-PHOSPHATIDYLINOSITOL DE-N-ACETYLASE-RELATED"/>
    <property type="match status" value="1"/>
</dbReference>
<accession>A0A814A4I6</accession>
<dbReference type="EMBL" id="CAJNOT010000238">
    <property type="protein sequence ID" value="CAF0907515.1"/>
    <property type="molecule type" value="Genomic_DNA"/>
</dbReference>
<dbReference type="Pfam" id="PF02585">
    <property type="entry name" value="PIG-L"/>
    <property type="match status" value="1"/>
</dbReference>
<comment type="similarity">
    <text evidence="1">Belongs to the PIGL family.</text>
</comment>
<dbReference type="GO" id="GO:0016020">
    <property type="term" value="C:membrane"/>
    <property type="evidence" value="ECO:0007669"/>
    <property type="project" value="GOC"/>
</dbReference>
<dbReference type="Gene3D" id="3.40.50.10320">
    <property type="entry name" value="LmbE-like"/>
    <property type="match status" value="1"/>
</dbReference>
<dbReference type="GO" id="GO:0005783">
    <property type="term" value="C:endoplasmic reticulum"/>
    <property type="evidence" value="ECO:0007669"/>
    <property type="project" value="TreeGrafter"/>
</dbReference>